<evidence type="ECO:0000313" key="3">
    <source>
        <dbReference type="Proteomes" id="UP001501666"/>
    </source>
</evidence>
<organism evidence="2 3">
    <name type="scientific">Nonomuraea recticatena</name>
    <dbReference type="NCBI Taxonomy" id="46178"/>
    <lineage>
        <taxon>Bacteria</taxon>
        <taxon>Bacillati</taxon>
        <taxon>Actinomycetota</taxon>
        <taxon>Actinomycetes</taxon>
        <taxon>Streptosporangiales</taxon>
        <taxon>Streptosporangiaceae</taxon>
        <taxon>Nonomuraea</taxon>
    </lineage>
</organism>
<accession>A0ABN3TG25</accession>
<gene>
    <name evidence="2" type="ORF">GCM10010412_099860</name>
</gene>
<evidence type="ECO:0000313" key="2">
    <source>
        <dbReference type="EMBL" id="GAA2701905.1"/>
    </source>
</evidence>
<protein>
    <submittedName>
        <fullName evidence="2">Uncharacterized protein</fullName>
    </submittedName>
</protein>
<reference evidence="2 3" key="1">
    <citation type="journal article" date="2019" name="Int. J. Syst. Evol. Microbiol.">
        <title>The Global Catalogue of Microorganisms (GCM) 10K type strain sequencing project: providing services to taxonomists for standard genome sequencing and annotation.</title>
        <authorList>
            <consortium name="The Broad Institute Genomics Platform"/>
            <consortium name="The Broad Institute Genome Sequencing Center for Infectious Disease"/>
            <person name="Wu L."/>
            <person name="Ma J."/>
        </authorList>
    </citation>
    <scope>NUCLEOTIDE SEQUENCE [LARGE SCALE GENOMIC DNA]</scope>
    <source>
        <strain evidence="2 3">JCM 6835</strain>
    </source>
</reference>
<name>A0ABN3TG25_9ACTN</name>
<dbReference type="EMBL" id="BAAATE010000073">
    <property type="protein sequence ID" value="GAA2701905.1"/>
    <property type="molecule type" value="Genomic_DNA"/>
</dbReference>
<dbReference type="Proteomes" id="UP001501666">
    <property type="component" value="Unassembled WGS sequence"/>
</dbReference>
<sequence length="99" mass="9996">MATSTSTRGSRRGKARCLEQASAAPDEVIQTTVRLTGAELLAGHSLAAEAGISFSALVARLIEAAERKQTAARSSATASSTPQTLPGLELLTASGEAAA</sequence>
<feature type="compositionally biased region" description="Low complexity" evidence="1">
    <location>
        <begin position="71"/>
        <end position="81"/>
    </location>
</feature>
<feature type="region of interest" description="Disordered" evidence="1">
    <location>
        <begin position="69"/>
        <end position="99"/>
    </location>
</feature>
<comment type="caution">
    <text evidence="2">The sequence shown here is derived from an EMBL/GenBank/DDBJ whole genome shotgun (WGS) entry which is preliminary data.</text>
</comment>
<evidence type="ECO:0000256" key="1">
    <source>
        <dbReference type="SAM" id="MobiDB-lite"/>
    </source>
</evidence>
<proteinExistence type="predicted"/>
<feature type="region of interest" description="Disordered" evidence="1">
    <location>
        <begin position="1"/>
        <end position="21"/>
    </location>
</feature>
<keyword evidence="3" id="KW-1185">Reference proteome</keyword>